<organism evidence="2 3">
    <name type="scientific">Elysia crispata</name>
    <name type="common">lettuce slug</name>
    <dbReference type="NCBI Taxonomy" id="231223"/>
    <lineage>
        <taxon>Eukaryota</taxon>
        <taxon>Metazoa</taxon>
        <taxon>Spiralia</taxon>
        <taxon>Lophotrochozoa</taxon>
        <taxon>Mollusca</taxon>
        <taxon>Gastropoda</taxon>
        <taxon>Heterobranchia</taxon>
        <taxon>Euthyneura</taxon>
        <taxon>Panpulmonata</taxon>
        <taxon>Sacoglossa</taxon>
        <taxon>Placobranchoidea</taxon>
        <taxon>Plakobranchidae</taxon>
        <taxon>Elysia</taxon>
    </lineage>
</organism>
<feature type="region of interest" description="Disordered" evidence="1">
    <location>
        <begin position="75"/>
        <end position="94"/>
    </location>
</feature>
<comment type="caution">
    <text evidence="2">The sequence shown here is derived from an EMBL/GenBank/DDBJ whole genome shotgun (WGS) entry which is preliminary data.</text>
</comment>
<dbReference type="Proteomes" id="UP001283361">
    <property type="component" value="Unassembled WGS sequence"/>
</dbReference>
<protein>
    <submittedName>
        <fullName evidence="2">Uncharacterized protein</fullName>
    </submittedName>
</protein>
<proteinExistence type="predicted"/>
<sequence length="94" mass="10732">MHQHRFSSAQLSPTLKLPKRLKYVYVGGDWTANEARIAEVGSVRSLARHSSSCWKWSLNSECHQREYLHSLIPSPGKSQFSVTPVESRHEREGV</sequence>
<accession>A0AAE1DXU8</accession>
<dbReference type="AlphaFoldDB" id="A0AAE1DXU8"/>
<evidence type="ECO:0000313" key="2">
    <source>
        <dbReference type="EMBL" id="KAK3785533.1"/>
    </source>
</evidence>
<dbReference type="EMBL" id="JAWDGP010002127">
    <property type="protein sequence ID" value="KAK3785533.1"/>
    <property type="molecule type" value="Genomic_DNA"/>
</dbReference>
<evidence type="ECO:0000313" key="3">
    <source>
        <dbReference type="Proteomes" id="UP001283361"/>
    </source>
</evidence>
<reference evidence="2" key="1">
    <citation type="journal article" date="2023" name="G3 (Bethesda)">
        <title>A reference genome for the long-term kleptoplast-retaining sea slug Elysia crispata morphotype clarki.</title>
        <authorList>
            <person name="Eastman K.E."/>
            <person name="Pendleton A.L."/>
            <person name="Shaikh M.A."/>
            <person name="Suttiyut T."/>
            <person name="Ogas R."/>
            <person name="Tomko P."/>
            <person name="Gavelis G."/>
            <person name="Widhalm J.R."/>
            <person name="Wisecaver J.H."/>
        </authorList>
    </citation>
    <scope>NUCLEOTIDE SEQUENCE</scope>
    <source>
        <strain evidence="2">ECLA1</strain>
    </source>
</reference>
<keyword evidence="3" id="KW-1185">Reference proteome</keyword>
<evidence type="ECO:0000256" key="1">
    <source>
        <dbReference type="SAM" id="MobiDB-lite"/>
    </source>
</evidence>
<gene>
    <name evidence="2" type="ORF">RRG08_048667</name>
</gene>
<name>A0AAE1DXU8_9GAST</name>